<comment type="subcellular location">
    <subcellularLocation>
        <location evidence="1">Membrane</location>
        <topology evidence="1">Multi-pass membrane protein</topology>
    </subcellularLocation>
</comment>
<dbReference type="PANTHER" id="PTHR23505">
    <property type="entry name" value="SPINSTER"/>
    <property type="match status" value="1"/>
</dbReference>
<feature type="transmembrane region" description="Helical" evidence="6">
    <location>
        <begin position="190"/>
        <end position="210"/>
    </location>
</feature>
<feature type="transmembrane region" description="Helical" evidence="6">
    <location>
        <begin position="230"/>
        <end position="252"/>
    </location>
</feature>
<keyword evidence="5 6" id="KW-0472">Membrane</keyword>
<keyword evidence="3 6" id="KW-0812">Transmembrane</keyword>
<evidence type="ECO:0008006" key="9">
    <source>
        <dbReference type="Google" id="ProtNLM"/>
    </source>
</evidence>
<feature type="transmembrane region" description="Helical" evidence="6">
    <location>
        <begin position="152"/>
        <end position="178"/>
    </location>
</feature>
<evidence type="ECO:0000256" key="5">
    <source>
        <dbReference type="ARBA" id="ARBA00023136"/>
    </source>
</evidence>
<feature type="transmembrane region" description="Helical" evidence="6">
    <location>
        <begin position="6"/>
        <end position="25"/>
    </location>
</feature>
<feature type="non-terminal residue" evidence="7">
    <location>
        <position position="1"/>
    </location>
</feature>
<evidence type="ECO:0000256" key="3">
    <source>
        <dbReference type="ARBA" id="ARBA00022692"/>
    </source>
</evidence>
<evidence type="ECO:0000313" key="7">
    <source>
        <dbReference type="EMBL" id="GMR35354.1"/>
    </source>
</evidence>
<keyword evidence="2" id="KW-0813">Transport</keyword>
<dbReference type="InterPro" id="IPR044770">
    <property type="entry name" value="MFS_spinster-like"/>
</dbReference>
<proteinExistence type="predicted"/>
<gene>
    <name evidence="7" type="ORF">PMAYCL1PPCAC_05549</name>
</gene>
<dbReference type="EMBL" id="BTRK01000002">
    <property type="protein sequence ID" value="GMR35354.1"/>
    <property type="molecule type" value="Genomic_DNA"/>
</dbReference>
<name>A0AAN4Z930_9BILA</name>
<sequence length="352" mass="38156">LFVLLRSLLTGVTEVFSVLITVLLAEQFTGNYVPPHSPRHDVLSTNLSAFSLIATPIAGLFVENKLAWQLGVSVAPVLMIPALVLSVITLRSSKSQVVPHPLAILKNAIGVFRIPSLTIMLVSMCVDMFYAGPFMFWMIPLRLYAMEAYPEIFLGLSYTVITTLTSTVSFIGGLAGSVTVPYLTHKLESGSGVCSCLTPVALALPLAYGFSQLIQTLSYLVEILSLTRNFPIFLASFFMSGFIGAGLSLTIVRIKLAITPANQRSSAISVNPLVITIACLPSSQIFAAISDSIRGESTASIDHLEALQETFIYTWAIPLASSVLGFLLLRFYRRDVKKAKEIDAAKEEESTP</sequence>
<evidence type="ECO:0000256" key="2">
    <source>
        <dbReference type="ARBA" id="ARBA00022448"/>
    </source>
</evidence>
<dbReference type="InterPro" id="IPR036259">
    <property type="entry name" value="MFS_trans_sf"/>
</dbReference>
<keyword evidence="4 6" id="KW-1133">Transmembrane helix</keyword>
<reference evidence="8" key="1">
    <citation type="submission" date="2022-10" db="EMBL/GenBank/DDBJ databases">
        <title>Genome assembly of Pristionchus species.</title>
        <authorList>
            <person name="Yoshida K."/>
            <person name="Sommer R.J."/>
        </authorList>
    </citation>
    <scope>NUCLEOTIDE SEQUENCE [LARGE SCALE GENOMIC DNA]</scope>
    <source>
        <strain evidence="8">RS5460</strain>
    </source>
</reference>
<evidence type="ECO:0000313" key="8">
    <source>
        <dbReference type="Proteomes" id="UP001328107"/>
    </source>
</evidence>
<feature type="non-terminal residue" evidence="7">
    <location>
        <position position="352"/>
    </location>
</feature>
<evidence type="ECO:0000256" key="4">
    <source>
        <dbReference type="ARBA" id="ARBA00022989"/>
    </source>
</evidence>
<protein>
    <recommendedName>
        <fullName evidence="9">Membrane transporter</fullName>
    </recommendedName>
</protein>
<feature type="transmembrane region" description="Helical" evidence="6">
    <location>
        <begin position="68"/>
        <end position="90"/>
    </location>
</feature>
<accession>A0AAN4Z930</accession>
<dbReference type="SUPFAM" id="SSF103473">
    <property type="entry name" value="MFS general substrate transporter"/>
    <property type="match status" value="1"/>
</dbReference>
<keyword evidence="8" id="KW-1185">Reference proteome</keyword>
<feature type="transmembrane region" description="Helical" evidence="6">
    <location>
        <begin position="273"/>
        <end position="290"/>
    </location>
</feature>
<dbReference type="Proteomes" id="UP001328107">
    <property type="component" value="Unassembled WGS sequence"/>
</dbReference>
<evidence type="ECO:0000256" key="1">
    <source>
        <dbReference type="ARBA" id="ARBA00004141"/>
    </source>
</evidence>
<dbReference type="PANTHER" id="PTHR23505:SF79">
    <property type="entry name" value="PROTEIN SPINSTER"/>
    <property type="match status" value="1"/>
</dbReference>
<feature type="transmembrane region" description="Helical" evidence="6">
    <location>
        <begin position="310"/>
        <end position="332"/>
    </location>
</feature>
<dbReference type="GO" id="GO:0016020">
    <property type="term" value="C:membrane"/>
    <property type="evidence" value="ECO:0007669"/>
    <property type="project" value="UniProtKB-SubCell"/>
</dbReference>
<organism evidence="7 8">
    <name type="scientific">Pristionchus mayeri</name>
    <dbReference type="NCBI Taxonomy" id="1317129"/>
    <lineage>
        <taxon>Eukaryota</taxon>
        <taxon>Metazoa</taxon>
        <taxon>Ecdysozoa</taxon>
        <taxon>Nematoda</taxon>
        <taxon>Chromadorea</taxon>
        <taxon>Rhabditida</taxon>
        <taxon>Rhabditina</taxon>
        <taxon>Diplogasteromorpha</taxon>
        <taxon>Diplogasteroidea</taxon>
        <taxon>Neodiplogasteridae</taxon>
        <taxon>Pristionchus</taxon>
    </lineage>
</organism>
<dbReference type="AlphaFoldDB" id="A0AAN4Z930"/>
<dbReference type="Gene3D" id="1.20.1250.20">
    <property type="entry name" value="MFS general substrate transporter like domains"/>
    <property type="match status" value="1"/>
</dbReference>
<comment type="caution">
    <text evidence="7">The sequence shown here is derived from an EMBL/GenBank/DDBJ whole genome shotgun (WGS) entry which is preliminary data.</text>
</comment>
<feature type="transmembrane region" description="Helical" evidence="6">
    <location>
        <begin position="111"/>
        <end position="132"/>
    </location>
</feature>
<evidence type="ECO:0000256" key="6">
    <source>
        <dbReference type="SAM" id="Phobius"/>
    </source>
</evidence>